<protein>
    <submittedName>
        <fullName evidence="3">Twin-arginine translocation pathway signal protein</fullName>
    </submittedName>
</protein>
<keyword evidence="4" id="KW-1185">Reference proteome</keyword>
<dbReference type="EMBL" id="NVQC01000021">
    <property type="protein sequence ID" value="PTL35936.1"/>
    <property type="molecule type" value="Genomic_DNA"/>
</dbReference>
<feature type="chain" id="PRO_5015518724" evidence="1">
    <location>
        <begin position="30"/>
        <end position="186"/>
    </location>
</feature>
<gene>
    <name evidence="3" type="ORF">CLG94_07125</name>
</gene>
<dbReference type="CDD" id="cd11524">
    <property type="entry name" value="SYLF"/>
    <property type="match status" value="1"/>
</dbReference>
<comment type="caution">
    <text evidence="3">The sequence shown here is derived from an EMBL/GenBank/DDBJ whole genome shotgun (WGS) entry which is preliminary data.</text>
</comment>
<dbReference type="Proteomes" id="UP000241436">
    <property type="component" value="Unassembled WGS sequence"/>
</dbReference>
<proteinExistence type="predicted"/>
<keyword evidence="1" id="KW-0732">Signal</keyword>
<evidence type="ECO:0000313" key="3">
    <source>
        <dbReference type="EMBL" id="PTL35936.1"/>
    </source>
</evidence>
<reference evidence="4" key="2">
    <citation type="journal article" date="2018" name="Environ. Microbiol.">
        <title>Bloom of a denitrifying methanotroph, 'Candidatus Methylomirabilis limnetica', in a deep stratified lake.</title>
        <authorList>
            <person name="Graf J.S."/>
            <person name="Mayr M.J."/>
            <person name="Marchant H.K."/>
            <person name="Tienken D."/>
            <person name="Hach P.F."/>
            <person name="Brand A."/>
            <person name="Schubert C.J."/>
            <person name="Kuypers M.M."/>
            <person name="Milucka J."/>
        </authorList>
    </citation>
    <scope>NUCLEOTIDE SEQUENCE [LARGE SCALE GENOMIC DNA]</scope>
    <source>
        <strain evidence="4">Zug</strain>
    </source>
</reference>
<evidence type="ECO:0000259" key="2">
    <source>
        <dbReference type="Pfam" id="PF04366"/>
    </source>
</evidence>
<name>A0A2T4TXU9_9BACT</name>
<feature type="domain" description="Ysc84 actin-binding" evidence="2">
    <location>
        <begin position="100"/>
        <end position="183"/>
    </location>
</feature>
<dbReference type="AlphaFoldDB" id="A0A2T4TXU9"/>
<dbReference type="Pfam" id="PF04366">
    <property type="entry name" value="Ysc84"/>
    <property type="match status" value="1"/>
</dbReference>
<dbReference type="InterPro" id="IPR007461">
    <property type="entry name" value="Ysc84_actin-binding"/>
</dbReference>
<organism evidence="3 4">
    <name type="scientific">Candidatus Methylomirabilis limnetica</name>
    <dbReference type="NCBI Taxonomy" id="2033718"/>
    <lineage>
        <taxon>Bacteria</taxon>
        <taxon>Candidatus Methylomirabilota</taxon>
        <taxon>Candidatus Methylomirabilia</taxon>
        <taxon>Candidatus Methylomirabilales</taxon>
        <taxon>Candidatus Methylomirabilaceae</taxon>
        <taxon>Candidatus Methylomirabilis</taxon>
    </lineage>
</organism>
<reference evidence="3 4" key="1">
    <citation type="submission" date="2017-09" db="EMBL/GenBank/DDBJ databases">
        <title>Bloom of a denitrifying methanotroph, Candidatus Methylomirabilis limnetica, in a deep stratified lake.</title>
        <authorList>
            <person name="Graf J.S."/>
            <person name="Marchant H.K."/>
            <person name="Tienken D."/>
            <person name="Hach P.F."/>
            <person name="Brand A."/>
            <person name="Schubert C.J."/>
            <person name="Kuypers M.M."/>
            <person name="Milucka J."/>
        </authorList>
    </citation>
    <scope>NUCLEOTIDE SEQUENCE [LARGE SCALE GENOMIC DNA]</scope>
    <source>
        <strain evidence="3 4">Zug</strain>
    </source>
</reference>
<accession>A0A2T4TXU9</accession>
<sequence length="186" mass="19411">MSTYGRIVGTAIIVAMAAAALLRPHPVMAASAAEINRDADAALKTLYDSEPVAKDLAAKAKGILVFPSIIKAGFIVGGHYGEGVLRKGDKAVGYYNTVAASYGLQAGAQTFGYALMFMDDASLKYLDESHGWEVGAGPSIVIVDQGIAKSLTTTTVQKGVYAFFFAQKGLMAGLGLQGSKISKINK</sequence>
<feature type="signal peptide" evidence="1">
    <location>
        <begin position="1"/>
        <end position="29"/>
    </location>
</feature>
<evidence type="ECO:0000256" key="1">
    <source>
        <dbReference type="SAM" id="SignalP"/>
    </source>
</evidence>
<evidence type="ECO:0000313" key="4">
    <source>
        <dbReference type="Proteomes" id="UP000241436"/>
    </source>
</evidence>
<dbReference type="RefSeq" id="WP_107562179.1">
    <property type="nucleotide sequence ID" value="NZ_NVQC01000021.1"/>
</dbReference>
<dbReference type="OrthoDB" id="198978at2"/>